<evidence type="ECO:0000256" key="3">
    <source>
        <dbReference type="ARBA" id="ARBA00023002"/>
    </source>
</evidence>
<dbReference type="AlphaFoldDB" id="A0A561WLZ1"/>
<sequence length="287" mass="29493">MTAGALEYIAAESVDEVLAALADGDTSVLAGGQSLILDLSGPDSPPRRIVDINRVAGLDTLVETGGMLRVGPLVRHRAFESDTVGGPLGELLRIVVCHIGHPPIRARGTMLGSFAYAHPAAEWPVVAITLGAQLVLTGPRGRRTVPAQEFFTGPFSTARRPEELLIEACLPVLPPGTGVGYAEDRRTSIYPQAAAMTAVTTAGGVVSAAALGLVNAGPCPVRARAAESVLVGSVLSDAVITAAAEAAAEADAVFPSAPDDRRARRAVKVLVRRALSQAREGLATACG</sequence>
<dbReference type="GO" id="GO:0071949">
    <property type="term" value="F:FAD binding"/>
    <property type="evidence" value="ECO:0007669"/>
    <property type="project" value="InterPro"/>
</dbReference>
<keyword evidence="1" id="KW-0285">Flavoprotein</keyword>
<accession>A0A561WLZ1</accession>
<dbReference type="RefSeq" id="WP_122977926.1">
    <property type="nucleotide sequence ID" value="NZ_BOMX01000133.1"/>
</dbReference>
<keyword evidence="2" id="KW-0274">FAD</keyword>
<feature type="domain" description="FAD-binding PCMH-type" evidence="4">
    <location>
        <begin position="1"/>
        <end position="175"/>
    </location>
</feature>
<dbReference type="InterPro" id="IPR005107">
    <property type="entry name" value="CO_DH_flav_C"/>
</dbReference>
<evidence type="ECO:0000313" key="6">
    <source>
        <dbReference type="Proteomes" id="UP000320239"/>
    </source>
</evidence>
<dbReference type="Pfam" id="PF00941">
    <property type="entry name" value="FAD_binding_5"/>
    <property type="match status" value="1"/>
</dbReference>
<reference evidence="5 6" key="1">
    <citation type="submission" date="2019-06" db="EMBL/GenBank/DDBJ databases">
        <title>Sequencing the genomes of 1000 actinobacteria strains.</title>
        <authorList>
            <person name="Klenk H.-P."/>
        </authorList>
    </citation>
    <scope>NUCLEOTIDE SEQUENCE [LARGE SCALE GENOMIC DNA]</scope>
    <source>
        <strain evidence="5 6">DSM 43866</strain>
    </source>
</reference>
<dbReference type="EMBL" id="VIWY01000002">
    <property type="protein sequence ID" value="TWG24882.1"/>
    <property type="molecule type" value="Genomic_DNA"/>
</dbReference>
<evidence type="ECO:0000259" key="4">
    <source>
        <dbReference type="PROSITE" id="PS51387"/>
    </source>
</evidence>
<dbReference type="PROSITE" id="PS51387">
    <property type="entry name" value="FAD_PCMH"/>
    <property type="match status" value="1"/>
</dbReference>
<name>A0A561WLZ1_ACTTI</name>
<dbReference type="Pfam" id="PF03450">
    <property type="entry name" value="CO_deh_flav_C"/>
    <property type="match status" value="1"/>
</dbReference>
<dbReference type="InterPro" id="IPR016169">
    <property type="entry name" value="FAD-bd_PCMH_sub2"/>
</dbReference>
<dbReference type="SUPFAM" id="SSF56176">
    <property type="entry name" value="FAD-binding/transporter-associated domain-like"/>
    <property type="match status" value="1"/>
</dbReference>
<dbReference type="SMART" id="SM01092">
    <property type="entry name" value="CO_deh_flav_C"/>
    <property type="match status" value="1"/>
</dbReference>
<dbReference type="Gene3D" id="3.30.43.10">
    <property type="entry name" value="Uridine Diphospho-n-acetylenolpyruvylglucosamine Reductase, domain 2"/>
    <property type="match status" value="1"/>
</dbReference>
<gene>
    <name evidence="5" type="ORF">FHX34_1021445</name>
</gene>
<proteinExistence type="predicted"/>
<keyword evidence="6" id="KW-1185">Reference proteome</keyword>
<dbReference type="GO" id="GO:0016491">
    <property type="term" value="F:oxidoreductase activity"/>
    <property type="evidence" value="ECO:0007669"/>
    <property type="project" value="UniProtKB-KW"/>
</dbReference>
<dbReference type="Proteomes" id="UP000320239">
    <property type="component" value="Unassembled WGS sequence"/>
</dbReference>
<comment type="caution">
    <text evidence="5">The sequence shown here is derived from an EMBL/GenBank/DDBJ whole genome shotgun (WGS) entry which is preliminary data.</text>
</comment>
<dbReference type="Gene3D" id="3.30.390.50">
    <property type="entry name" value="CO dehydrogenase flavoprotein, C-terminal domain"/>
    <property type="match status" value="1"/>
</dbReference>
<dbReference type="InterPro" id="IPR036683">
    <property type="entry name" value="CO_DH_flav_C_dom_sf"/>
</dbReference>
<evidence type="ECO:0000256" key="1">
    <source>
        <dbReference type="ARBA" id="ARBA00022630"/>
    </source>
</evidence>
<dbReference type="InterPro" id="IPR016166">
    <property type="entry name" value="FAD-bd_PCMH"/>
</dbReference>
<dbReference type="PANTHER" id="PTHR42659">
    <property type="entry name" value="XANTHINE DEHYDROGENASE SUBUNIT C-RELATED"/>
    <property type="match status" value="1"/>
</dbReference>
<dbReference type="SUPFAM" id="SSF55447">
    <property type="entry name" value="CO dehydrogenase flavoprotein C-terminal domain-like"/>
    <property type="match status" value="1"/>
</dbReference>
<protein>
    <submittedName>
        <fullName evidence="5">Carbon-monoxide dehydrogenase medium subunit</fullName>
    </submittedName>
</protein>
<dbReference type="OrthoDB" id="9793944at2"/>
<evidence type="ECO:0000256" key="2">
    <source>
        <dbReference type="ARBA" id="ARBA00022827"/>
    </source>
</evidence>
<dbReference type="PANTHER" id="PTHR42659:SF2">
    <property type="entry name" value="XANTHINE DEHYDROGENASE SUBUNIT C-RELATED"/>
    <property type="match status" value="1"/>
</dbReference>
<keyword evidence="3" id="KW-0560">Oxidoreductase</keyword>
<dbReference type="InterPro" id="IPR016167">
    <property type="entry name" value="FAD-bd_PCMH_sub1"/>
</dbReference>
<dbReference type="Gene3D" id="3.30.465.10">
    <property type="match status" value="1"/>
</dbReference>
<dbReference type="InterPro" id="IPR051312">
    <property type="entry name" value="Diverse_Substr_Oxidored"/>
</dbReference>
<dbReference type="InterPro" id="IPR002346">
    <property type="entry name" value="Mopterin_DH_FAD-bd"/>
</dbReference>
<dbReference type="InterPro" id="IPR036318">
    <property type="entry name" value="FAD-bd_PCMH-like_sf"/>
</dbReference>
<evidence type="ECO:0000313" key="5">
    <source>
        <dbReference type="EMBL" id="TWG24882.1"/>
    </source>
</evidence>
<organism evidence="5 6">
    <name type="scientific">Actinoplanes teichomyceticus</name>
    <dbReference type="NCBI Taxonomy" id="1867"/>
    <lineage>
        <taxon>Bacteria</taxon>
        <taxon>Bacillati</taxon>
        <taxon>Actinomycetota</taxon>
        <taxon>Actinomycetes</taxon>
        <taxon>Micromonosporales</taxon>
        <taxon>Micromonosporaceae</taxon>
        <taxon>Actinoplanes</taxon>
    </lineage>
</organism>